<proteinExistence type="predicted"/>
<evidence type="ECO:0000313" key="2">
    <source>
        <dbReference type="Proteomes" id="UP000693942"/>
    </source>
</evidence>
<organism evidence="1 2">
    <name type="scientific">Fusarium oxysporum f. sp. raphani</name>
    <dbReference type="NCBI Taxonomy" id="96318"/>
    <lineage>
        <taxon>Eukaryota</taxon>
        <taxon>Fungi</taxon>
        <taxon>Dikarya</taxon>
        <taxon>Ascomycota</taxon>
        <taxon>Pezizomycotina</taxon>
        <taxon>Sordariomycetes</taxon>
        <taxon>Hypocreomycetidae</taxon>
        <taxon>Hypocreales</taxon>
        <taxon>Nectriaceae</taxon>
        <taxon>Fusarium</taxon>
        <taxon>Fusarium oxysporum species complex</taxon>
    </lineage>
</organism>
<accession>A0A8J5QBG2</accession>
<gene>
    <name evidence="1" type="ORF">Forpi1262_v002006</name>
</gene>
<sequence>MDYTRELIDIENKIKPMPISSRINELHKLLENTALTFYISVLNHFTKATKYDSILVSFLTVLSIRDNKTWENYANFTPKLSAIMAISRVFLVKYIVDKRALYIQQRVEQGQTRQEAKEKSLGHFEIMSEMTRRFLVGGAEGWDTTPTQFIIRLCNYGMAASS</sequence>
<dbReference type="EMBL" id="JAELUR010000001">
    <property type="protein sequence ID" value="KAG7437027.1"/>
    <property type="molecule type" value="Genomic_DNA"/>
</dbReference>
<reference evidence="1" key="1">
    <citation type="submission" date="2021-04" db="EMBL/GenBank/DDBJ databases">
        <title>First draft genome resource for Brassicaceae pathogens Fusarium oxysporum f. sp. raphani and Fusarium oxysporum f. sp. rapae.</title>
        <authorList>
            <person name="Asai S."/>
        </authorList>
    </citation>
    <scope>NUCLEOTIDE SEQUENCE</scope>
    <source>
        <strain evidence="1">Tf1262</strain>
    </source>
</reference>
<comment type="caution">
    <text evidence="1">The sequence shown here is derived from an EMBL/GenBank/DDBJ whole genome shotgun (WGS) entry which is preliminary data.</text>
</comment>
<dbReference type="AlphaFoldDB" id="A0A8J5QBG2"/>
<protein>
    <submittedName>
        <fullName evidence="1">Uncharacterized protein</fullName>
    </submittedName>
</protein>
<dbReference type="Proteomes" id="UP000693942">
    <property type="component" value="Unassembled WGS sequence"/>
</dbReference>
<evidence type="ECO:0000313" key="1">
    <source>
        <dbReference type="EMBL" id="KAG7437027.1"/>
    </source>
</evidence>
<name>A0A8J5QBG2_FUSOX</name>